<dbReference type="InterPro" id="IPR024079">
    <property type="entry name" value="MetalloPept_cat_dom_sf"/>
</dbReference>
<dbReference type="Proteomes" id="UP001431656">
    <property type="component" value="Chromosome"/>
</dbReference>
<dbReference type="Gene3D" id="3.40.390.10">
    <property type="entry name" value="Collagenase (Catalytic Domain)"/>
    <property type="match status" value="1"/>
</dbReference>
<protein>
    <submittedName>
        <fullName evidence="4">DUF3152 domain-containing protein</fullName>
    </submittedName>
</protein>
<evidence type="ECO:0000313" key="4">
    <source>
        <dbReference type="EMBL" id="BEH03317.1"/>
    </source>
</evidence>
<feature type="signal peptide" evidence="2">
    <location>
        <begin position="1"/>
        <end position="27"/>
    </location>
</feature>
<evidence type="ECO:0000256" key="1">
    <source>
        <dbReference type="SAM" id="MobiDB-lite"/>
    </source>
</evidence>
<dbReference type="EMBL" id="AP028056">
    <property type="protein sequence ID" value="BEH03317.1"/>
    <property type="molecule type" value="Genomic_DNA"/>
</dbReference>
<feature type="domain" description="DUF3152" evidence="3">
    <location>
        <begin position="83"/>
        <end position="246"/>
    </location>
</feature>
<dbReference type="RefSeq" id="WP_286265723.1">
    <property type="nucleotide sequence ID" value="NZ_AP028056.1"/>
</dbReference>
<accession>A0AAN0K7V7</accession>
<dbReference type="SUPFAM" id="SSF55486">
    <property type="entry name" value="Metalloproteases ('zincins'), catalytic domain"/>
    <property type="match status" value="1"/>
</dbReference>
<organism evidence="4 5">
    <name type="scientific">Brooklawnia propionicigenes</name>
    <dbReference type="NCBI Taxonomy" id="3041175"/>
    <lineage>
        <taxon>Bacteria</taxon>
        <taxon>Bacillati</taxon>
        <taxon>Actinomycetota</taxon>
        <taxon>Actinomycetes</taxon>
        <taxon>Propionibacteriales</taxon>
        <taxon>Propionibacteriaceae</taxon>
        <taxon>Brooklawnia</taxon>
    </lineage>
</organism>
<feature type="region of interest" description="Disordered" evidence="1">
    <location>
        <begin position="25"/>
        <end position="73"/>
    </location>
</feature>
<keyword evidence="2" id="KW-0732">Signal</keyword>
<dbReference type="PROSITE" id="PS51257">
    <property type="entry name" value="PROKAR_LIPOPROTEIN"/>
    <property type="match status" value="1"/>
</dbReference>
<dbReference type="InterPro" id="IPR022603">
    <property type="entry name" value="DUF3152"/>
</dbReference>
<evidence type="ECO:0000313" key="5">
    <source>
        <dbReference type="Proteomes" id="UP001431656"/>
    </source>
</evidence>
<feature type="chain" id="PRO_5043041864" evidence="2">
    <location>
        <begin position="28"/>
        <end position="261"/>
    </location>
</feature>
<keyword evidence="5" id="KW-1185">Reference proteome</keyword>
<name>A0AAN0K7V7_9ACTN</name>
<dbReference type="GO" id="GO:0008237">
    <property type="term" value="F:metallopeptidase activity"/>
    <property type="evidence" value="ECO:0007669"/>
    <property type="project" value="InterPro"/>
</dbReference>
<dbReference type="Pfam" id="PF11350">
    <property type="entry name" value="DUF3152"/>
    <property type="match status" value="1"/>
</dbReference>
<gene>
    <name evidence="4" type="ORF">brsh051_25980</name>
</gene>
<dbReference type="AlphaFoldDB" id="A0AAN0K7V7"/>
<proteinExistence type="predicted"/>
<dbReference type="KEGG" id="broo:brsh051_25980"/>
<sequence length="261" mass="27091">MALRRWSGLVVAAVVLLGACGSGGDGAATDTAEPSSADTSAVVETTPAGSEPTAEQAPGSLNAIGPTPAEIDPDGMKHSGIAASGEFTTNTVDIAPATQQPDVRNYVVHVETSTGLDANEVAGYVQQVLDSPRGWVGYRGVAFHLVADASAADFALNLGSPPTVDIGCGALDTGGTWSCRVGNQVFLNVDRWWFATPTWNGYLLDDYRAYMINHEVGHYLGFGHVTCPAAGSASPVMQQQSITLNGCEPNPWPDVTGEKNG</sequence>
<feature type="compositionally biased region" description="Polar residues" evidence="1">
    <location>
        <begin position="33"/>
        <end position="43"/>
    </location>
</feature>
<reference evidence="4" key="1">
    <citation type="journal article" date="2024" name="Int. J. Syst. Evol. Microbiol.">
        <title>Brooklawnia propionicigenes sp. nov., a facultatively anaerobic, propionate-producing bacterium isolated from a methanogenic reactor treating waste from cattle farms.</title>
        <authorList>
            <person name="Akita Y."/>
            <person name="Ueki A."/>
            <person name="Tonouchi A."/>
            <person name="Sugawara Y."/>
            <person name="Honma S."/>
            <person name="Kaku N."/>
            <person name="Ueki K."/>
        </authorList>
    </citation>
    <scope>NUCLEOTIDE SEQUENCE</scope>
    <source>
        <strain evidence="4">SH051</strain>
    </source>
</reference>
<evidence type="ECO:0000256" key="2">
    <source>
        <dbReference type="SAM" id="SignalP"/>
    </source>
</evidence>
<evidence type="ECO:0000259" key="3">
    <source>
        <dbReference type="Pfam" id="PF11350"/>
    </source>
</evidence>